<dbReference type="AlphaFoldDB" id="A0A7J6UYV8"/>
<feature type="non-terminal residue" evidence="1">
    <location>
        <position position="1"/>
    </location>
</feature>
<dbReference type="Proteomes" id="UP000554482">
    <property type="component" value="Unassembled WGS sequence"/>
</dbReference>
<gene>
    <name evidence="1" type="ORF">FRX31_032604</name>
</gene>
<comment type="caution">
    <text evidence="1">The sequence shown here is derived from an EMBL/GenBank/DDBJ whole genome shotgun (WGS) entry which is preliminary data.</text>
</comment>
<organism evidence="1 2">
    <name type="scientific">Thalictrum thalictroides</name>
    <name type="common">Rue-anemone</name>
    <name type="synonym">Anemone thalictroides</name>
    <dbReference type="NCBI Taxonomy" id="46969"/>
    <lineage>
        <taxon>Eukaryota</taxon>
        <taxon>Viridiplantae</taxon>
        <taxon>Streptophyta</taxon>
        <taxon>Embryophyta</taxon>
        <taxon>Tracheophyta</taxon>
        <taxon>Spermatophyta</taxon>
        <taxon>Magnoliopsida</taxon>
        <taxon>Ranunculales</taxon>
        <taxon>Ranunculaceae</taxon>
        <taxon>Thalictroideae</taxon>
        <taxon>Thalictrum</taxon>
    </lineage>
</organism>
<accession>A0A7J6UYV8</accession>
<evidence type="ECO:0000313" key="1">
    <source>
        <dbReference type="EMBL" id="KAF5177809.1"/>
    </source>
</evidence>
<dbReference type="PANTHER" id="PTHR36773">
    <property type="entry name" value="EXPRESSED PROTEIN"/>
    <property type="match status" value="1"/>
</dbReference>
<dbReference type="PANTHER" id="PTHR36773:SF1">
    <property type="entry name" value="EXPRESSED PROTEIN"/>
    <property type="match status" value="1"/>
</dbReference>
<dbReference type="InterPro" id="IPR016135">
    <property type="entry name" value="UBQ-conjugating_enzyme/RWD"/>
</dbReference>
<evidence type="ECO:0000313" key="2">
    <source>
        <dbReference type="Proteomes" id="UP000554482"/>
    </source>
</evidence>
<proteinExistence type="predicted"/>
<protein>
    <submittedName>
        <fullName evidence="1">E3 ubiquitin-protein ligase rnf25</fullName>
    </submittedName>
</protein>
<dbReference type="OrthoDB" id="1928518at2759"/>
<sequence>EGARIGCSISASRKCKRPWWRTLFGGATIDFSERERCEEREMSACLAASIQSCLKFANDKCSIPFRDARISLIDQMEVSKYISHAHLKSAARSNSSQSNVSQHLLSLCSLEWIENCRLTAGLGFVISALPILSEGRGCRDTQNCGFEEEVVEERSNVEHIKNDEVEVDKEENLVDEIPEKDEVSAIELNLEKQDFILERDESIEVAASCEEEEVLIEVEAVYGEDCKVIERFPPHFQLHIKPRTADDSSLQFVEAFLELRAGSQHTCTQYPKVPPHIGIIDSKGLDEGNLIVVYL</sequence>
<reference evidence="1 2" key="1">
    <citation type="submission" date="2020-06" db="EMBL/GenBank/DDBJ databases">
        <title>Transcriptomic and genomic resources for Thalictrum thalictroides and T. hernandezii: Facilitating candidate gene discovery in an emerging model plant lineage.</title>
        <authorList>
            <person name="Arias T."/>
            <person name="Riano-Pachon D.M."/>
            <person name="Di Stilio V.S."/>
        </authorList>
    </citation>
    <scope>NUCLEOTIDE SEQUENCE [LARGE SCALE GENOMIC DNA]</scope>
    <source>
        <strain evidence="2">cv. WT478/WT964</strain>
        <tissue evidence="1">Leaves</tissue>
    </source>
</reference>
<dbReference type="GO" id="GO:0009536">
    <property type="term" value="C:plastid"/>
    <property type="evidence" value="ECO:0007669"/>
    <property type="project" value="TreeGrafter"/>
</dbReference>
<name>A0A7J6UYV8_THATH</name>
<keyword evidence="2" id="KW-1185">Reference proteome</keyword>
<dbReference type="EMBL" id="JABWDY010040894">
    <property type="protein sequence ID" value="KAF5177809.1"/>
    <property type="molecule type" value="Genomic_DNA"/>
</dbReference>
<dbReference type="Gene3D" id="3.10.110.10">
    <property type="entry name" value="Ubiquitin Conjugating Enzyme"/>
    <property type="match status" value="1"/>
</dbReference>
<dbReference type="SUPFAM" id="SSF54495">
    <property type="entry name" value="UBC-like"/>
    <property type="match status" value="1"/>
</dbReference>